<feature type="region of interest" description="Disordered" evidence="4">
    <location>
        <begin position="57"/>
        <end position="141"/>
    </location>
</feature>
<feature type="region of interest" description="Disordered" evidence="4">
    <location>
        <begin position="426"/>
        <end position="447"/>
    </location>
</feature>
<dbReference type="OrthoDB" id="29221at2759"/>
<feature type="compositionally biased region" description="Basic and acidic residues" evidence="4">
    <location>
        <begin position="250"/>
        <end position="259"/>
    </location>
</feature>
<feature type="region of interest" description="Disordered" evidence="4">
    <location>
        <begin position="578"/>
        <end position="650"/>
    </location>
</feature>
<feature type="compositionally biased region" description="Polar residues" evidence="4">
    <location>
        <begin position="578"/>
        <end position="596"/>
    </location>
</feature>
<dbReference type="Pfam" id="PF01585">
    <property type="entry name" value="G-patch"/>
    <property type="match status" value="1"/>
</dbReference>
<keyword evidence="3" id="KW-0539">Nucleus</keyword>
<dbReference type="SUPFAM" id="SSF54928">
    <property type="entry name" value="RNA-binding domain, RBD"/>
    <property type="match status" value="1"/>
</dbReference>
<feature type="compositionally biased region" description="Basic and acidic residues" evidence="4">
    <location>
        <begin position="321"/>
        <end position="333"/>
    </location>
</feature>
<name>A0A7K6S3D3_9AVES</name>
<dbReference type="GO" id="GO:0003723">
    <property type="term" value="F:RNA binding"/>
    <property type="evidence" value="ECO:0007669"/>
    <property type="project" value="UniProtKB-KW"/>
</dbReference>
<feature type="region of interest" description="Disordered" evidence="4">
    <location>
        <begin position="984"/>
        <end position="1094"/>
    </location>
</feature>
<dbReference type="CDD" id="cd12563">
    <property type="entry name" value="RRM2_RBM6"/>
    <property type="match status" value="1"/>
</dbReference>
<feature type="region of interest" description="Disordered" evidence="4">
    <location>
        <begin position="156"/>
        <end position="401"/>
    </location>
</feature>
<keyword evidence="2" id="KW-0694">RNA-binding</keyword>
<proteinExistence type="predicted"/>
<feature type="domain" description="G-patch" evidence="5">
    <location>
        <begin position="1039"/>
        <end position="1083"/>
    </location>
</feature>
<feature type="compositionally biased region" description="Basic and acidic residues" evidence="4">
    <location>
        <begin position="605"/>
        <end position="639"/>
    </location>
</feature>
<feature type="compositionally biased region" description="Acidic residues" evidence="4">
    <location>
        <begin position="899"/>
        <end position="912"/>
    </location>
</feature>
<dbReference type="PANTHER" id="PTHR13948:SF22">
    <property type="entry name" value="RNA-BINDING PROTEIN 6"/>
    <property type="match status" value="1"/>
</dbReference>
<dbReference type="InterPro" id="IPR035617">
    <property type="entry name" value="RBM6_OCRE"/>
</dbReference>
<feature type="compositionally biased region" description="Basic and acidic residues" evidence="4">
    <location>
        <begin position="925"/>
        <end position="938"/>
    </location>
</feature>
<feature type="compositionally biased region" description="Basic and acidic residues" evidence="4">
    <location>
        <begin position="736"/>
        <end position="745"/>
    </location>
</feature>
<feature type="compositionally biased region" description="Polar residues" evidence="4">
    <location>
        <begin position="1040"/>
        <end position="1051"/>
    </location>
</feature>
<dbReference type="EMBL" id="VZRY01004146">
    <property type="protein sequence ID" value="NWW92337.1"/>
    <property type="molecule type" value="Genomic_DNA"/>
</dbReference>
<evidence type="ECO:0000313" key="7">
    <source>
        <dbReference type="Proteomes" id="UP000570016"/>
    </source>
</evidence>
<evidence type="ECO:0000313" key="6">
    <source>
        <dbReference type="EMBL" id="NWW92337.1"/>
    </source>
</evidence>
<feature type="compositionally biased region" description="Basic and acidic residues" evidence="4">
    <location>
        <begin position="984"/>
        <end position="1039"/>
    </location>
</feature>
<dbReference type="CDD" id="cd16163">
    <property type="entry name" value="OCRE_RBM6"/>
    <property type="match status" value="1"/>
</dbReference>
<dbReference type="Proteomes" id="UP000570016">
    <property type="component" value="Unassembled WGS sequence"/>
</dbReference>
<reference evidence="6 7" key="1">
    <citation type="submission" date="2019-09" db="EMBL/GenBank/DDBJ databases">
        <title>Bird 10,000 Genomes (B10K) Project - Family phase.</title>
        <authorList>
            <person name="Zhang G."/>
        </authorList>
    </citation>
    <scope>NUCLEOTIDE SEQUENCE [LARGE SCALE GENOMIC DNA]</scope>
    <source>
        <strain evidence="6">B10K-DU-029-58</strain>
        <tissue evidence="6">Muscle</tissue>
    </source>
</reference>
<feature type="compositionally biased region" description="Basic and acidic residues" evidence="4">
    <location>
        <begin position="855"/>
        <end position="868"/>
    </location>
</feature>
<evidence type="ECO:0000259" key="5">
    <source>
        <dbReference type="PROSITE" id="PS50174"/>
    </source>
</evidence>
<feature type="region of interest" description="Disordered" evidence="4">
    <location>
        <begin position="1"/>
        <end position="36"/>
    </location>
</feature>
<comment type="subcellular location">
    <subcellularLocation>
        <location evidence="1">Nucleus</location>
    </subcellularLocation>
</comment>
<dbReference type="GO" id="GO:0005634">
    <property type="term" value="C:nucleus"/>
    <property type="evidence" value="ECO:0007669"/>
    <property type="project" value="UniProtKB-SubCell"/>
</dbReference>
<dbReference type="AlphaFoldDB" id="A0A7K6S3D3"/>
<evidence type="ECO:0000256" key="1">
    <source>
        <dbReference type="ARBA" id="ARBA00004123"/>
    </source>
</evidence>
<dbReference type="GO" id="GO:0000398">
    <property type="term" value="P:mRNA splicing, via spliceosome"/>
    <property type="evidence" value="ECO:0007669"/>
    <property type="project" value="TreeGrafter"/>
</dbReference>
<feature type="compositionally biased region" description="Basic and acidic residues" evidence="4">
    <location>
        <begin position="156"/>
        <end position="223"/>
    </location>
</feature>
<feature type="non-terminal residue" evidence="6">
    <location>
        <position position="1"/>
    </location>
</feature>
<comment type="caution">
    <text evidence="6">The sequence shown here is derived from an EMBL/GenBank/DDBJ whole genome shotgun (WGS) entry which is preliminary data.</text>
</comment>
<keyword evidence="7" id="KW-1185">Reference proteome</keyword>
<accession>A0A7K6S3D3</accession>
<sequence length="1109" mass="127326">YSGSQEERFAPGWNREYPPSLDSLAQERHSGNFSGRESLPFDIQALTGLLNPQFANREEPSFSFGARDGPRSDFRGGEGHHDFRGRDFPPSDFQGRDESQMDFRGREPPSSEYRGRDMYSGDFREREGPPMDFRGGDVPSVDYRNRETFRMNYRDREAHSMDYRGRDEPPSDFRGRGSFDLDFRGRDGSHSDFRARDVSELDYRGREHSYSDFRNRDAPDLDFRGVGTSDLDFRNRNAPSSDFRNRHRSRTDQDFRSRDVAPPMDFSDREMPPVDQSVVDFRRNQSTVPLAERESSGLNTSKREESAHNLDRTPFGSQKGEFQHAEAPAREEESLGLGLEDDSSHNFQNSRGPLPTLQDQEEQPQTFGDKQQQQQLSGGEQQGSDSDLGLKGEGGLDFLGRQDTDYRNIEYRDVDHRLPGHQMFDYEHGKSFSEGKPSKDSRPYKSLQDQDYRTCPKYVKPSKLIRLGGVPETATKDDILNAFRGPDGTPVKDLRLKDYSSVVVCWAPSSLTPLSQQGTLSIGGKEVTLEYTPCPEFWRCKRCKVCTVGYRSSCSYCKLPRDGEYIMFPVLARLKQELSGQPGSPKQPLQPSIPATQQECQPQEQEPRKRDEGRERRPSQEKRRDMDRHQELPSQREAEEATPQDGGGSRTIMLKRITRFTPPEVIVGLLAPYVRLSTSSVRIMKNKAGRMGQTYGFIELESHAEALRLLKILQNLDPPICIDGRTVEVNLATGRRRNDYGEHGDNSYYGPGRRGMRDRRGGESQRRTRAQSPSDVSTYIYDPETGNYYDPIAGTYYDPRTQREVTIDRDACSSPTESRRRRHESQDRTSERKEPHSRDNRDKKEKGKSTSAKNEAGEEKFSAEDVFKKPLPPSVKKEESAAPPKVVNPLIGLLGEYGGDSDNEEEEEEEEQSQAQWLPPPHPPAQREEQLRKAKASDDKLTDWNKLACLLCRRQFPNKEVLIKHQQLSNLHKQNLEIHMKIKRSEQELAYLEKREREGRYKDKGNDRREKFQQMDSPERKRLRYDRDAESDYDPRIDSNSRGNRMLQSTGWKKGFGHNQQGTASPMEAENRKRGPGLGAQGKPSKRQSNETYRDAVRRVMFARYKELE</sequence>
<feature type="compositionally biased region" description="Basic and acidic residues" evidence="4">
    <location>
        <begin position="800"/>
        <end position="811"/>
    </location>
</feature>
<feature type="region of interest" description="Disordered" evidence="4">
    <location>
        <begin position="736"/>
        <end position="938"/>
    </location>
</feature>
<dbReference type="SUPFAM" id="SSF141571">
    <property type="entry name" value="Pentapeptide repeat-like"/>
    <property type="match status" value="1"/>
</dbReference>
<dbReference type="Gene3D" id="3.30.70.330">
    <property type="match status" value="1"/>
</dbReference>
<feature type="compositionally biased region" description="Basic and acidic residues" evidence="4">
    <location>
        <begin position="68"/>
        <end position="129"/>
    </location>
</feature>
<evidence type="ECO:0000256" key="2">
    <source>
        <dbReference type="ARBA" id="ARBA00022884"/>
    </source>
</evidence>
<dbReference type="Pfam" id="PF17780">
    <property type="entry name" value="OCRE"/>
    <property type="match status" value="1"/>
</dbReference>
<feature type="compositionally biased region" description="Basic and acidic residues" evidence="4">
    <location>
        <begin position="824"/>
        <end position="848"/>
    </location>
</feature>
<feature type="compositionally biased region" description="Basic and acidic residues" evidence="4">
    <location>
        <begin position="291"/>
        <end position="311"/>
    </location>
</feature>
<dbReference type="InterPro" id="IPR012677">
    <property type="entry name" value="Nucleotide-bd_a/b_plait_sf"/>
</dbReference>
<evidence type="ECO:0000256" key="4">
    <source>
        <dbReference type="SAM" id="MobiDB-lite"/>
    </source>
</evidence>
<dbReference type="InterPro" id="IPR034125">
    <property type="entry name" value="RBM6_RRM2"/>
</dbReference>
<dbReference type="InterPro" id="IPR000467">
    <property type="entry name" value="G_patch_dom"/>
</dbReference>
<feature type="non-terminal residue" evidence="6">
    <location>
        <position position="1109"/>
    </location>
</feature>
<dbReference type="PROSITE" id="PS50174">
    <property type="entry name" value="G_PATCH"/>
    <property type="match status" value="1"/>
</dbReference>
<dbReference type="InterPro" id="IPR035979">
    <property type="entry name" value="RBD_domain_sf"/>
</dbReference>
<dbReference type="PANTHER" id="PTHR13948">
    <property type="entry name" value="RNA-BINDING PROTEIN"/>
    <property type="match status" value="1"/>
</dbReference>
<protein>
    <submittedName>
        <fullName evidence="6">RBM6 protein</fullName>
    </submittedName>
</protein>
<dbReference type="SMART" id="SM00443">
    <property type="entry name" value="G_patch"/>
    <property type="match status" value="1"/>
</dbReference>
<organism evidence="6 7">
    <name type="scientific">Rhynochetos jubatus</name>
    <name type="common">kagu</name>
    <dbReference type="NCBI Taxonomy" id="54386"/>
    <lineage>
        <taxon>Eukaryota</taxon>
        <taxon>Metazoa</taxon>
        <taxon>Chordata</taxon>
        <taxon>Craniata</taxon>
        <taxon>Vertebrata</taxon>
        <taxon>Euteleostomi</taxon>
        <taxon>Archelosauria</taxon>
        <taxon>Archosauria</taxon>
        <taxon>Dinosauria</taxon>
        <taxon>Saurischia</taxon>
        <taxon>Theropoda</taxon>
        <taxon>Coelurosauria</taxon>
        <taxon>Aves</taxon>
        <taxon>Neognathae</taxon>
        <taxon>Neoaves</taxon>
        <taxon>Phaethontimorphae</taxon>
        <taxon>Eurypygiformes</taxon>
        <taxon>Rhynochetidae</taxon>
        <taxon>Rhynochetos</taxon>
    </lineage>
</organism>
<evidence type="ECO:0000256" key="3">
    <source>
        <dbReference type="ARBA" id="ARBA00023242"/>
    </source>
</evidence>
<gene>
    <name evidence="6" type="primary">Rbm6</name>
    <name evidence="6" type="ORF">RHYJUB_R11032</name>
</gene>
<dbReference type="InterPro" id="IPR041591">
    <property type="entry name" value="OCRE"/>
</dbReference>
<feature type="compositionally biased region" description="Low complexity" evidence="4">
    <location>
        <begin position="368"/>
        <end position="389"/>
    </location>
</feature>